<evidence type="ECO:0000313" key="3">
    <source>
        <dbReference type="EMBL" id="OGD88375.1"/>
    </source>
</evidence>
<dbReference type="EMBL" id="MFBD01000030">
    <property type="protein sequence ID" value="OGD88375.1"/>
    <property type="molecule type" value="Genomic_DNA"/>
</dbReference>
<dbReference type="Proteomes" id="UP000177369">
    <property type="component" value="Unassembled WGS sequence"/>
</dbReference>
<proteinExistence type="predicted"/>
<feature type="transmembrane region" description="Helical" evidence="1">
    <location>
        <begin position="12"/>
        <end position="32"/>
    </location>
</feature>
<keyword evidence="1" id="KW-1133">Transmembrane helix</keyword>
<name>A0A1F5G978_9BACT</name>
<dbReference type="Pfam" id="PF04294">
    <property type="entry name" value="VanW"/>
    <property type="match status" value="1"/>
</dbReference>
<dbReference type="PANTHER" id="PTHR35788:SF1">
    <property type="entry name" value="EXPORTED PROTEIN"/>
    <property type="match status" value="1"/>
</dbReference>
<evidence type="ECO:0000259" key="2">
    <source>
        <dbReference type="Pfam" id="PF12229"/>
    </source>
</evidence>
<comment type="caution">
    <text evidence="3">The sequence shown here is derived from an EMBL/GenBank/DDBJ whole genome shotgun (WGS) entry which is preliminary data.</text>
</comment>
<sequence length="617" mass="68348">MKLKKDRFEKILKTFTITFFSLSTLFLIYAVLFANKALPNTYFANLNVAGKNQNQISNVVDARIDSFKDRKLSILVGGKIINHSPQELGITYDSNTTKQKILDITFTENPLEGYKNRLRALFIITRIAPNYSIDHSKLNNILDKHLDELEKAPINATIGFVDGEPQIRNEQRGIVVDRSKLLSDLVGRLDNFSPEPITAVYIEDRPKIRSEKAQAAFEKVSSLNNQRIILSHKFDTWSLSGETLSGLLEFYPGGMVNGQYLSLRVNSIPLVILDINFKDKEEPVLQVQLNEEKVSNFIDDMAIVINKPTVDANLEFDGVKVSKFTPAQDGQALDRELTHSLILNAVSIDNINAESKVAIKLPVDVTRAKIVNEEINSLGIKEVIASGVSYFAGSIANRAFNIGLGSQLINGTVVAPGETFSFNKLVGPVSAQQGFKEAYVISKGRTVLDDGGGICQVSTTVFRAALNAGLPVEARTAHAYRVSYYEQKGFAPGFDATIWSPTVDLKFRNDTNHHILVQATVNTTQSKLQIDIYGTSDGRRVELSDPVLSNRKPAPEPLYQDDPTLAKGVVKQVDWAAEGLTSVFTRKVFRGDELLIDEAFKSNFRPWQAVYLVGTGS</sequence>
<gene>
    <name evidence="3" type="ORF">A3D04_02785</name>
</gene>
<evidence type="ECO:0000313" key="4">
    <source>
        <dbReference type="Proteomes" id="UP000177369"/>
    </source>
</evidence>
<accession>A0A1F5G978</accession>
<keyword evidence="1" id="KW-0472">Membrane</keyword>
<feature type="domain" description="YoaR-like putative peptidoglycan binding" evidence="2">
    <location>
        <begin position="84"/>
        <end position="190"/>
    </location>
</feature>
<keyword evidence="1" id="KW-0812">Transmembrane</keyword>
<dbReference type="InterPro" id="IPR052913">
    <property type="entry name" value="Glycopeptide_resist_protein"/>
</dbReference>
<dbReference type="InterPro" id="IPR007391">
    <property type="entry name" value="Vancomycin_resist_VanW"/>
</dbReference>
<feature type="domain" description="YoaR-like putative peptidoglycan binding" evidence="2">
    <location>
        <begin position="280"/>
        <end position="347"/>
    </location>
</feature>
<reference evidence="3 4" key="1">
    <citation type="journal article" date="2016" name="Nat. Commun.">
        <title>Thousands of microbial genomes shed light on interconnected biogeochemical processes in an aquifer system.</title>
        <authorList>
            <person name="Anantharaman K."/>
            <person name="Brown C.T."/>
            <person name="Hug L.A."/>
            <person name="Sharon I."/>
            <person name="Castelle C.J."/>
            <person name="Probst A.J."/>
            <person name="Thomas B.C."/>
            <person name="Singh A."/>
            <person name="Wilkins M.J."/>
            <person name="Karaoz U."/>
            <person name="Brodie E.L."/>
            <person name="Williams K.H."/>
            <person name="Hubbard S.S."/>
            <person name="Banfield J.F."/>
        </authorList>
    </citation>
    <scope>NUCLEOTIDE SEQUENCE [LARGE SCALE GENOMIC DNA]</scope>
</reference>
<dbReference type="InterPro" id="IPR022029">
    <property type="entry name" value="YoaR-like_PG-bd"/>
</dbReference>
<evidence type="ECO:0000256" key="1">
    <source>
        <dbReference type="SAM" id="Phobius"/>
    </source>
</evidence>
<dbReference type="STRING" id="1797714.A3D04_02785"/>
<dbReference type="Pfam" id="PF12229">
    <property type="entry name" value="PG_binding_4"/>
    <property type="match status" value="2"/>
</dbReference>
<protein>
    <recommendedName>
        <fullName evidence="2">YoaR-like putative peptidoglycan binding domain-containing protein</fullName>
    </recommendedName>
</protein>
<organism evidence="3 4">
    <name type="scientific">Candidatus Curtissbacteria bacterium RIFCSPHIGHO2_02_FULL_40_16b</name>
    <dbReference type="NCBI Taxonomy" id="1797714"/>
    <lineage>
        <taxon>Bacteria</taxon>
        <taxon>Candidatus Curtissiibacteriota</taxon>
    </lineage>
</organism>
<dbReference type="AlphaFoldDB" id="A0A1F5G978"/>
<dbReference type="PANTHER" id="PTHR35788">
    <property type="entry name" value="EXPORTED PROTEIN-RELATED"/>
    <property type="match status" value="1"/>
</dbReference>